<dbReference type="Proteomes" id="UP000031668">
    <property type="component" value="Unassembled WGS sequence"/>
</dbReference>
<name>A0A0C2N615_THEKT</name>
<accession>A0A0C2N615</accession>
<sequence length="119" mass="13704">MLCSIENVDACYVSHSLSKETLHSEYRDVFDKTRTKVFKPAQPGQIKCLLEDIVELCLKIVSSFGIRYIRAARPDPSKPIEPNRIPKCMDEYVKTDNFENIHRVKDSPTTTIKKYIISP</sequence>
<gene>
    <name evidence="1" type="ORF">RF11_12930</name>
</gene>
<reference evidence="1 2" key="1">
    <citation type="journal article" date="2014" name="Genome Biol. Evol.">
        <title>The genome of the myxosporean Thelohanellus kitauei shows adaptations to nutrient acquisition within its fish host.</title>
        <authorList>
            <person name="Yang Y."/>
            <person name="Xiong J."/>
            <person name="Zhou Z."/>
            <person name="Huo F."/>
            <person name="Miao W."/>
            <person name="Ran C."/>
            <person name="Liu Y."/>
            <person name="Zhang J."/>
            <person name="Feng J."/>
            <person name="Wang M."/>
            <person name="Wang M."/>
            <person name="Wang L."/>
            <person name="Yao B."/>
        </authorList>
    </citation>
    <scope>NUCLEOTIDE SEQUENCE [LARGE SCALE GENOMIC DNA]</scope>
    <source>
        <strain evidence="1">Wuqing</strain>
    </source>
</reference>
<evidence type="ECO:0000313" key="2">
    <source>
        <dbReference type="Proteomes" id="UP000031668"/>
    </source>
</evidence>
<proteinExistence type="predicted"/>
<protein>
    <submittedName>
        <fullName evidence="1">Uncharacterized protein</fullName>
    </submittedName>
</protein>
<dbReference type="EMBL" id="JWZT01002439">
    <property type="protein sequence ID" value="KII69377.1"/>
    <property type="molecule type" value="Genomic_DNA"/>
</dbReference>
<organism evidence="1 2">
    <name type="scientific">Thelohanellus kitauei</name>
    <name type="common">Myxosporean</name>
    <dbReference type="NCBI Taxonomy" id="669202"/>
    <lineage>
        <taxon>Eukaryota</taxon>
        <taxon>Metazoa</taxon>
        <taxon>Cnidaria</taxon>
        <taxon>Myxozoa</taxon>
        <taxon>Myxosporea</taxon>
        <taxon>Bivalvulida</taxon>
        <taxon>Platysporina</taxon>
        <taxon>Myxobolidae</taxon>
        <taxon>Thelohanellus</taxon>
    </lineage>
</organism>
<dbReference type="AlphaFoldDB" id="A0A0C2N615"/>
<keyword evidence="2" id="KW-1185">Reference proteome</keyword>
<comment type="caution">
    <text evidence="1">The sequence shown here is derived from an EMBL/GenBank/DDBJ whole genome shotgun (WGS) entry which is preliminary data.</text>
</comment>
<evidence type="ECO:0000313" key="1">
    <source>
        <dbReference type="EMBL" id="KII69377.1"/>
    </source>
</evidence>